<evidence type="ECO:0000256" key="1">
    <source>
        <dbReference type="SAM" id="Phobius"/>
    </source>
</evidence>
<feature type="transmembrane region" description="Helical" evidence="1">
    <location>
        <begin position="215"/>
        <end position="236"/>
    </location>
</feature>
<reference evidence="4" key="1">
    <citation type="journal article" date="2014" name="Proc. Natl. Acad. Sci. U.S.A.">
        <title>Extensive sampling of basidiomycete genomes demonstrates inadequacy of the white-rot/brown-rot paradigm for wood decay fungi.</title>
        <authorList>
            <person name="Riley R."/>
            <person name="Salamov A.A."/>
            <person name="Brown D.W."/>
            <person name="Nagy L.G."/>
            <person name="Floudas D."/>
            <person name="Held B.W."/>
            <person name="Levasseur A."/>
            <person name="Lombard V."/>
            <person name="Morin E."/>
            <person name="Otillar R."/>
            <person name="Lindquist E.A."/>
            <person name="Sun H."/>
            <person name="LaButti K.M."/>
            <person name="Schmutz J."/>
            <person name="Jabbour D."/>
            <person name="Luo H."/>
            <person name="Baker S.E."/>
            <person name="Pisabarro A.G."/>
            <person name="Walton J.D."/>
            <person name="Blanchette R.A."/>
            <person name="Henrissat B."/>
            <person name="Martin F."/>
            <person name="Cullen D."/>
            <person name="Hibbett D.S."/>
            <person name="Grigoriev I.V."/>
        </authorList>
    </citation>
    <scope>NUCLEOTIDE SEQUENCE [LARGE SCALE GENOMIC DNA]</scope>
    <source>
        <strain evidence="4">CBS 339.88</strain>
    </source>
</reference>
<protein>
    <recommendedName>
        <fullName evidence="2">DUF6533 domain-containing protein</fullName>
    </recommendedName>
</protein>
<feature type="transmembrane region" description="Helical" evidence="1">
    <location>
        <begin position="100"/>
        <end position="120"/>
    </location>
</feature>
<organism evidence="3 4">
    <name type="scientific">Galerina marginata (strain CBS 339.88)</name>
    <dbReference type="NCBI Taxonomy" id="685588"/>
    <lineage>
        <taxon>Eukaryota</taxon>
        <taxon>Fungi</taxon>
        <taxon>Dikarya</taxon>
        <taxon>Basidiomycota</taxon>
        <taxon>Agaricomycotina</taxon>
        <taxon>Agaricomycetes</taxon>
        <taxon>Agaricomycetidae</taxon>
        <taxon>Agaricales</taxon>
        <taxon>Agaricineae</taxon>
        <taxon>Strophariaceae</taxon>
        <taxon>Galerina</taxon>
    </lineage>
</organism>
<gene>
    <name evidence="3" type="ORF">GALMADRAFT_270003</name>
</gene>
<evidence type="ECO:0000313" key="4">
    <source>
        <dbReference type="Proteomes" id="UP000027222"/>
    </source>
</evidence>
<keyword evidence="1" id="KW-0812">Transmembrane</keyword>
<feature type="transmembrane region" description="Helical" evidence="1">
    <location>
        <begin position="127"/>
        <end position="147"/>
    </location>
</feature>
<dbReference type="Pfam" id="PF20151">
    <property type="entry name" value="DUF6533"/>
    <property type="match status" value="1"/>
</dbReference>
<dbReference type="HOGENOM" id="CLU_035509_15_2_1"/>
<proteinExistence type="predicted"/>
<dbReference type="EMBL" id="KL142385">
    <property type="protein sequence ID" value="KDR73814.1"/>
    <property type="molecule type" value="Genomic_DNA"/>
</dbReference>
<feature type="transmembrane region" description="Helical" evidence="1">
    <location>
        <begin position="59"/>
        <end position="80"/>
    </location>
</feature>
<dbReference type="InterPro" id="IPR045340">
    <property type="entry name" value="DUF6533"/>
</dbReference>
<feature type="transmembrane region" description="Helical" evidence="1">
    <location>
        <begin position="167"/>
        <end position="187"/>
    </location>
</feature>
<dbReference type="Proteomes" id="UP000027222">
    <property type="component" value="Unassembled WGS sequence"/>
</dbReference>
<name>A0A067T1J0_GALM3</name>
<sequence>MSEHGLGLITPFLLGAFQGIQVTRFARMASNSIVLYDYLITMDKEVELFWKSKWSIPKALFFVNRYYILFAAVFSTYAFFARVDGLTAAVSLKYLHWEGWTGLAAAMLAQAILQMRLYALYMRDKKILGLMLFFYVALSAVSAWIMWTDLAQFIVTIVSFAGGVPRLYIFYIPLMLFDGLLFVLAVFRGIQEAKSTGSLFHRGQSLIEILIRDSIFYFLIIGLIYLVCILCLKFEPPPLIDASIGFAPAMSGVLASRVLFNLREAGLETSLVYSNTQEVQFR</sequence>
<keyword evidence="1" id="KW-0472">Membrane</keyword>
<evidence type="ECO:0000313" key="3">
    <source>
        <dbReference type="EMBL" id="KDR73814.1"/>
    </source>
</evidence>
<keyword evidence="1" id="KW-1133">Transmembrane helix</keyword>
<feature type="domain" description="DUF6533" evidence="2">
    <location>
        <begin position="28"/>
        <end position="69"/>
    </location>
</feature>
<feature type="transmembrane region" description="Helical" evidence="1">
    <location>
        <begin position="242"/>
        <end position="260"/>
    </location>
</feature>
<accession>A0A067T1J0</accession>
<dbReference type="AlphaFoldDB" id="A0A067T1J0"/>
<dbReference type="OrthoDB" id="3349377at2759"/>
<evidence type="ECO:0000259" key="2">
    <source>
        <dbReference type="Pfam" id="PF20151"/>
    </source>
</evidence>
<keyword evidence="4" id="KW-1185">Reference proteome</keyword>